<dbReference type="Proteomes" id="UP000030765">
    <property type="component" value="Unassembled WGS sequence"/>
</dbReference>
<evidence type="ECO:0000313" key="3">
    <source>
        <dbReference type="Proteomes" id="UP000030765"/>
    </source>
</evidence>
<keyword evidence="3" id="KW-1185">Reference proteome</keyword>
<reference evidence="2" key="2">
    <citation type="submission" date="2020-05" db="UniProtKB">
        <authorList>
            <consortium name="EnsemblMetazoa"/>
        </authorList>
    </citation>
    <scope>IDENTIFICATION</scope>
</reference>
<organism evidence="1">
    <name type="scientific">Anopheles sinensis</name>
    <name type="common">Mosquito</name>
    <dbReference type="NCBI Taxonomy" id="74873"/>
    <lineage>
        <taxon>Eukaryota</taxon>
        <taxon>Metazoa</taxon>
        <taxon>Ecdysozoa</taxon>
        <taxon>Arthropoda</taxon>
        <taxon>Hexapoda</taxon>
        <taxon>Insecta</taxon>
        <taxon>Pterygota</taxon>
        <taxon>Neoptera</taxon>
        <taxon>Endopterygota</taxon>
        <taxon>Diptera</taxon>
        <taxon>Nematocera</taxon>
        <taxon>Culicoidea</taxon>
        <taxon>Culicidae</taxon>
        <taxon>Anophelinae</taxon>
        <taxon>Anopheles</taxon>
    </lineage>
</organism>
<dbReference type="EnsemblMetazoa" id="ASIC017826-RA">
    <property type="protein sequence ID" value="ASIC017826-PA"/>
    <property type="gene ID" value="ASIC017826"/>
</dbReference>
<sequence length="111" mass="11773">MCGPRMEPTSTESAVAPRLHLSNGASHSSHGVAAFSVAVHCTSLHFIAIVVVVGDDDDDDDGNDEESAATIASECNAEFEQLWRAGALQLSHDCHRAIVAMLCSRCPGEEH</sequence>
<accession>A0A084WHH3</accession>
<name>A0A084WHH3_ANOSI</name>
<dbReference type="AlphaFoldDB" id="A0A084WHH3"/>
<evidence type="ECO:0000313" key="1">
    <source>
        <dbReference type="EMBL" id="KFB49667.1"/>
    </source>
</evidence>
<reference evidence="1 3" key="1">
    <citation type="journal article" date="2014" name="BMC Genomics">
        <title>Genome sequence of Anopheles sinensis provides insight into genetics basis of mosquito competence for malaria parasites.</title>
        <authorList>
            <person name="Zhou D."/>
            <person name="Zhang D."/>
            <person name="Ding G."/>
            <person name="Shi L."/>
            <person name="Hou Q."/>
            <person name="Ye Y."/>
            <person name="Xu Y."/>
            <person name="Zhou H."/>
            <person name="Xiong C."/>
            <person name="Li S."/>
            <person name="Yu J."/>
            <person name="Hong S."/>
            <person name="Yu X."/>
            <person name="Zou P."/>
            <person name="Chen C."/>
            <person name="Chang X."/>
            <person name="Wang W."/>
            <person name="Lv Y."/>
            <person name="Sun Y."/>
            <person name="Ma L."/>
            <person name="Shen B."/>
            <person name="Zhu C."/>
        </authorList>
    </citation>
    <scope>NUCLEOTIDE SEQUENCE [LARGE SCALE GENOMIC DNA]</scope>
</reference>
<gene>
    <name evidence="1" type="ORF">ZHAS_00017826</name>
</gene>
<protein>
    <submittedName>
        <fullName evidence="1 2">Uncharacterized protein</fullName>
    </submittedName>
</protein>
<dbReference type="EMBL" id="KE525347">
    <property type="protein sequence ID" value="KFB49667.1"/>
    <property type="molecule type" value="Genomic_DNA"/>
</dbReference>
<dbReference type="VEuPathDB" id="VectorBase:ASIC017826"/>
<dbReference type="EMBL" id="ATLV01023819">
    <property type="status" value="NOT_ANNOTATED_CDS"/>
    <property type="molecule type" value="Genomic_DNA"/>
</dbReference>
<proteinExistence type="predicted"/>
<evidence type="ECO:0000313" key="2">
    <source>
        <dbReference type="EnsemblMetazoa" id="ASIC017826-PA"/>
    </source>
</evidence>